<dbReference type="AlphaFoldDB" id="A0A7T8GLH3"/>
<name>A0A7T8GLH3_CALRO</name>
<proteinExistence type="predicted"/>
<keyword evidence="2 5" id="KW-0812">Transmembrane</keyword>
<protein>
    <submittedName>
        <fullName evidence="6">Solute carrier family 7 (Cationic amino acid transporter_ y+ system)_ member 2</fullName>
    </submittedName>
</protein>
<dbReference type="GO" id="GO:0061459">
    <property type="term" value="F:L-arginine transmembrane transporter activity"/>
    <property type="evidence" value="ECO:0007669"/>
    <property type="project" value="TreeGrafter"/>
</dbReference>
<dbReference type="EMBL" id="CP045910">
    <property type="protein sequence ID" value="QQP31599.1"/>
    <property type="molecule type" value="Genomic_DNA"/>
</dbReference>
<dbReference type="OrthoDB" id="3900342at2759"/>
<dbReference type="Pfam" id="PF13520">
    <property type="entry name" value="AA_permease_2"/>
    <property type="match status" value="1"/>
</dbReference>
<organism evidence="6 7">
    <name type="scientific">Caligus rogercresseyi</name>
    <name type="common">Sea louse</name>
    <dbReference type="NCBI Taxonomy" id="217165"/>
    <lineage>
        <taxon>Eukaryota</taxon>
        <taxon>Metazoa</taxon>
        <taxon>Ecdysozoa</taxon>
        <taxon>Arthropoda</taxon>
        <taxon>Crustacea</taxon>
        <taxon>Multicrustacea</taxon>
        <taxon>Hexanauplia</taxon>
        <taxon>Copepoda</taxon>
        <taxon>Siphonostomatoida</taxon>
        <taxon>Caligidae</taxon>
        <taxon>Caligus</taxon>
    </lineage>
</organism>
<evidence type="ECO:0000256" key="2">
    <source>
        <dbReference type="ARBA" id="ARBA00022692"/>
    </source>
</evidence>
<gene>
    <name evidence="6" type="ORF">FKW44_025252</name>
</gene>
<evidence type="ECO:0000313" key="7">
    <source>
        <dbReference type="Proteomes" id="UP000595437"/>
    </source>
</evidence>
<dbReference type="GO" id="GO:0000064">
    <property type="term" value="F:L-ornithine transmembrane transporter activity"/>
    <property type="evidence" value="ECO:0007669"/>
    <property type="project" value="TreeGrafter"/>
</dbReference>
<evidence type="ECO:0000256" key="3">
    <source>
        <dbReference type="ARBA" id="ARBA00022989"/>
    </source>
</evidence>
<accession>A0A7T8GLH3</accession>
<evidence type="ECO:0000256" key="1">
    <source>
        <dbReference type="ARBA" id="ARBA00004141"/>
    </source>
</evidence>
<feature type="transmembrane region" description="Helical" evidence="5">
    <location>
        <begin position="81"/>
        <end position="108"/>
    </location>
</feature>
<evidence type="ECO:0000256" key="5">
    <source>
        <dbReference type="SAM" id="Phobius"/>
    </source>
</evidence>
<feature type="non-terminal residue" evidence="6">
    <location>
        <position position="1"/>
    </location>
</feature>
<feature type="transmembrane region" description="Helical" evidence="5">
    <location>
        <begin position="161"/>
        <end position="182"/>
    </location>
</feature>
<keyword evidence="7" id="KW-1185">Reference proteome</keyword>
<feature type="transmembrane region" description="Helical" evidence="5">
    <location>
        <begin position="114"/>
        <end position="140"/>
    </location>
</feature>
<keyword evidence="3 5" id="KW-1133">Transmembrane helix</keyword>
<keyword evidence="4 5" id="KW-0472">Membrane</keyword>
<reference evidence="7" key="1">
    <citation type="submission" date="2021-01" db="EMBL/GenBank/DDBJ databases">
        <title>Caligus Genome Assembly.</title>
        <authorList>
            <person name="Gallardo-Escarate C."/>
        </authorList>
    </citation>
    <scope>NUCLEOTIDE SEQUENCE [LARGE SCALE GENOMIC DNA]</scope>
</reference>
<dbReference type="InterPro" id="IPR002293">
    <property type="entry name" value="AA/rel_permease1"/>
</dbReference>
<sequence>NFDNWSIPESSLSSIYSSTCTPCEDTICEGYNTTCGGGGFFPFGFQGIVQGAGTAFYGFVGFDVIATLGEEVINPRRDIPLSIIVSLTVVFLSYFGISSIATLCLHHWPPWAVIIIQIGAFFGLFASLLGALIPLPRVIWAMASDGLLFKVLSRIQPRFKTPMIATVLSGTLAAIMAAVFNLKALVDLMSIGTLLGYTMVSICILILR</sequence>
<dbReference type="PANTHER" id="PTHR43243">
    <property type="entry name" value="INNER MEMBRANE TRANSPORTER YGJI-RELATED"/>
    <property type="match status" value="1"/>
</dbReference>
<feature type="transmembrane region" description="Helical" evidence="5">
    <location>
        <begin position="188"/>
        <end position="207"/>
    </location>
</feature>
<comment type="subcellular location">
    <subcellularLocation>
        <location evidence="1">Membrane</location>
        <topology evidence="1">Multi-pass membrane protein</topology>
    </subcellularLocation>
</comment>
<dbReference type="PANTHER" id="PTHR43243:SF105">
    <property type="entry name" value="CATIONIC AMINO ACID TRANSPORTER C-TERMINAL DOMAIN-CONTAINING PROTEIN"/>
    <property type="match status" value="1"/>
</dbReference>
<dbReference type="GO" id="GO:0005886">
    <property type="term" value="C:plasma membrane"/>
    <property type="evidence" value="ECO:0007669"/>
    <property type="project" value="TreeGrafter"/>
</dbReference>
<evidence type="ECO:0000256" key="4">
    <source>
        <dbReference type="ARBA" id="ARBA00023136"/>
    </source>
</evidence>
<dbReference type="GO" id="GO:0097638">
    <property type="term" value="P:L-arginine import across plasma membrane"/>
    <property type="evidence" value="ECO:0007669"/>
    <property type="project" value="TreeGrafter"/>
</dbReference>
<feature type="transmembrane region" description="Helical" evidence="5">
    <location>
        <begin position="48"/>
        <end position="69"/>
    </location>
</feature>
<dbReference type="Gene3D" id="1.20.1740.10">
    <property type="entry name" value="Amino acid/polyamine transporter I"/>
    <property type="match status" value="1"/>
</dbReference>
<evidence type="ECO:0000313" key="6">
    <source>
        <dbReference type="EMBL" id="QQP31599.1"/>
    </source>
</evidence>
<dbReference type="Proteomes" id="UP000595437">
    <property type="component" value="Chromosome 21"/>
</dbReference>
<dbReference type="GO" id="GO:0015189">
    <property type="term" value="F:L-lysine transmembrane transporter activity"/>
    <property type="evidence" value="ECO:0007669"/>
    <property type="project" value="TreeGrafter"/>
</dbReference>